<dbReference type="STRING" id="559515.M4BT67"/>
<keyword evidence="3 6" id="KW-0863">Zinc-finger</keyword>
<dbReference type="VEuPathDB" id="FungiDB:HpaG809652"/>
<reference evidence="10" key="2">
    <citation type="submission" date="2015-06" db="UniProtKB">
        <authorList>
            <consortium name="EnsemblProtists"/>
        </authorList>
    </citation>
    <scope>IDENTIFICATION</scope>
    <source>
        <strain evidence="10">Emoy2</strain>
    </source>
</reference>
<dbReference type="PROSITE" id="PS50020">
    <property type="entry name" value="WW_DOMAIN_2"/>
    <property type="match status" value="1"/>
</dbReference>
<evidence type="ECO:0000313" key="11">
    <source>
        <dbReference type="Proteomes" id="UP000011713"/>
    </source>
</evidence>
<evidence type="ECO:0000259" key="8">
    <source>
        <dbReference type="PROSITE" id="PS50020"/>
    </source>
</evidence>
<dbReference type="EnsemblProtists" id="HpaT809652">
    <property type="protein sequence ID" value="HpaP809652"/>
    <property type="gene ID" value="HpaG809652"/>
</dbReference>
<keyword evidence="5" id="KW-0175">Coiled coil</keyword>
<evidence type="ECO:0000256" key="4">
    <source>
        <dbReference type="ARBA" id="ARBA00022833"/>
    </source>
</evidence>
<dbReference type="CDD" id="cd00201">
    <property type="entry name" value="WW"/>
    <property type="match status" value="1"/>
</dbReference>
<evidence type="ECO:0000313" key="10">
    <source>
        <dbReference type="EnsemblProtists" id="HpaP809652"/>
    </source>
</evidence>
<feature type="compositionally biased region" description="Polar residues" evidence="7">
    <location>
        <begin position="343"/>
        <end position="356"/>
    </location>
</feature>
<evidence type="ECO:0000256" key="6">
    <source>
        <dbReference type="PROSITE-ProRule" id="PRU01371"/>
    </source>
</evidence>
<dbReference type="PANTHER" id="PTHR14649">
    <property type="entry name" value="ZINC FINGER C2HC DOMAIN-CONTAINING PROTEIN 1C"/>
    <property type="match status" value="1"/>
</dbReference>
<keyword evidence="2" id="KW-0479">Metal-binding</keyword>
<comment type="similarity">
    <text evidence="1">Belongs to the ZC2HC1 family.</text>
</comment>
<feature type="region of interest" description="Disordered" evidence="7">
    <location>
        <begin position="342"/>
        <end position="362"/>
    </location>
</feature>
<feature type="region of interest" description="Disordered" evidence="7">
    <location>
        <begin position="446"/>
        <end position="484"/>
    </location>
</feature>
<sequence>MNPHEEEEDLYRCNGSVTASQKSEEEMDDGSLIPSLTTGRHRGVTCRNSMEEEEADVEARVQEALRLLGDDGDGESEEELENREWRTRASAGHYMAFGNEVVGENWMLGGQEEPFRTYSRSMDGLMGSEKEENREEEVEKEEEESDKKDGKLLQMETNMTGNRDDERQLALKEDWQKAYTAKGHVYYYNRSTRESLWKKPYQYDASTSQPQMATAATEQLTDRHRSVLEQSFEDHLPGSGSTLSSMEHQTILYCCFCGEQQLPDQYAAHFQQCATACFHKQRLSPLFTSFERALVLMSEDATLRSVHYAASFPDPTPCKRPEATSMQDSLLLLHSRLRRSITKQHSTTESIPQKPSSHQDCRLDNKFDDERARVKGNASSTLQSAFIWTAERKKESDVKRKSDQPTRSTFVGVPVTPKTETCRYCNRSFAEGRLAKHEAVCPRVFGRKGSSGRGASSYQVSLPSRRSGNVETPPKSTGSMTSSMHKLKDHTLQQSYIEHKATLVLCPCCRRKFAPSGAQQHIAICKGVQNRPRNSFRQDCTIAG</sequence>
<dbReference type="GO" id="GO:0008270">
    <property type="term" value="F:zinc ion binding"/>
    <property type="evidence" value="ECO:0007669"/>
    <property type="project" value="UniProtKB-KW"/>
</dbReference>
<keyword evidence="4" id="KW-0862">Zinc</keyword>
<feature type="compositionally biased region" description="Polar residues" evidence="7">
    <location>
        <begin position="458"/>
        <end position="484"/>
    </location>
</feature>
<name>M4BT67_HYAAE</name>
<reference evidence="11" key="1">
    <citation type="journal article" date="2010" name="Science">
        <title>Signatures of adaptation to obligate biotrophy in the Hyaloperonospora arabidopsidis genome.</title>
        <authorList>
            <person name="Baxter L."/>
            <person name="Tripathy S."/>
            <person name="Ishaque N."/>
            <person name="Boot N."/>
            <person name="Cabral A."/>
            <person name="Kemen E."/>
            <person name="Thines M."/>
            <person name="Ah-Fong A."/>
            <person name="Anderson R."/>
            <person name="Badejoko W."/>
            <person name="Bittner-Eddy P."/>
            <person name="Boore J.L."/>
            <person name="Chibucos M.C."/>
            <person name="Coates M."/>
            <person name="Dehal P."/>
            <person name="Delehaunty K."/>
            <person name="Dong S."/>
            <person name="Downton P."/>
            <person name="Dumas B."/>
            <person name="Fabro G."/>
            <person name="Fronick C."/>
            <person name="Fuerstenberg S.I."/>
            <person name="Fulton L."/>
            <person name="Gaulin E."/>
            <person name="Govers F."/>
            <person name="Hughes L."/>
            <person name="Humphray S."/>
            <person name="Jiang R.H."/>
            <person name="Judelson H."/>
            <person name="Kamoun S."/>
            <person name="Kyung K."/>
            <person name="Meijer H."/>
            <person name="Minx P."/>
            <person name="Morris P."/>
            <person name="Nelson J."/>
            <person name="Phuntumart V."/>
            <person name="Qutob D."/>
            <person name="Rehmany A."/>
            <person name="Rougon-Cardoso A."/>
            <person name="Ryden P."/>
            <person name="Torto-Alalibo T."/>
            <person name="Studholme D."/>
            <person name="Wang Y."/>
            <person name="Win J."/>
            <person name="Wood J."/>
            <person name="Clifton S.W."/>
            <person name="Rogers J."/>
            <person name="Van den Ackerveken G."/>
            <person name="Jones J.D."/>
            <person name="McDowell J.M."/>
            <person name="Beynon J."/>
            <person name="Tyler B.M."/>
        </authorList>
    </citation>
    <scope>NUCLEOTIDE SEQUENCE [LARGE SCALE GENOMIC DNA]</scope>
    <source>
        <strain evidence="11">Emoy2</strain>
    </source>
</reference>
<proteinExistence type="inferred from homology"/>
<dbReference type="PROSITE" id="PS52027">
    <property type="entry name" value="ZF_C2HC_C3H"/>
    <property type="match status" value="1"/>
</dbReference>
<dbReference type="Proteomes" id="UP000011713">
    <property type="component" value="Unassembled WGS sequence"/>
</dbReference>
<dbReference type="InterPro" id="IPR001202">
    <property type="entry name" value="WW_dom"/>
</dbReference>
<dbReference type="Gene3D" id="2.20.70.10">
    <property type="match status" value="1"/>
</dbReference>
<evidence type="ECO:0000256" key="7">
    <source>
        <dbReference type="SAM" id="MobiDB-lite"/>
    </source>
</evidence>
<feature type="domain" description="WW" evidence="8">
    <location>
        <begin position="169"/>
        <end position="202"/>
    </location>
</feature>
<evidence type="ECO:0000259" key="9">
    <source>
        <dbReference type="PROSITE" id="PS52027"/>
    </source>
</evidence>
<dbReference type="AlphaFoldDB" id="M4BT67"/>
<dbReference type="EMBL" id="JH597821">
    <property type="status" value="NOT_ANNOTATED_CDS"/>
    <property type="molecule type" value="Genomic_DNA"/>
</dbReference>
<dbReference type="InterPro" id="IPR049899">
    <property type="entry name" value="Znf_C2HC_C3H"/>
</dbReference>
<accession>M4BT67</accession>
<dbReference type="SUPFAM" id="SSF51045">
    <property type="entry name" value="WW domain"/>
    <property type="match status" value="1"/>
</dbReference>
<dbReference type="PANTHER" id="PTHR14649:SF1">
    <property type="entry name" value="ZINC FINGER C2HC DOMAIN-CONTAINING PROTEIN 1C"/>
    <property type="match status" value="1"/>
</dbReference>
<feature type="compositionally biased region" description="Acidic residues" evidence="7">
    <location>
        <begin position="134"/>
        <end position="144"/>
    </location>
</feature>
<evidence type="ECO:0000256" key="2">
    <source>
        <dbReference type="ARBA" id="ARBA00022723"/>
    </source>
</evidence>
<dbReference type="InterPro" id="IPR026104">
    <property type="entry name" value="ZNF_C2HC_dom_1C"/>
</dbReference>
<feature type="domain" description="C2HC/C3H-type" evidence="9">
    <location>
        <begin position="418"/>
        <end position="447"/>
    </location>
</feature>
<feature type="region of interest" description="Disordered" evidence="7">
    <location>
        <begin position="124"/>
        <end position="150"/>
    </location>
</feature>
<dbReference type="HOGENOM" id="CLU_473706_0_0_1"/>
<keyword evidence="11" id="KW-1185">Reference proteome</keyword>
<dbReference type="SMART" id="SM00456">
    <property type="entry name" value="WW"/>
    <property type="match status" value="1"/>
</dbReference>
<protein>
    <submittedName>
        <fullName evidence="10">Uncharacterized protein</fullName>
    </submittedName>
</protein>
<dbReference type="OMA" id="CCRRKFA"/>
<evidence type="ECO:0000256" key="5">
    <source>
        <dbReference type="ARBA" id="ARBA00023054"/>
    </source>
</evidence>
<dbReference type="eggNOG" id="ENOG502RY2G">
    <property type="taxonomic scope" value="Eukaryota"/>
</dbReference>
<dbReference type="InterPro" id="IPR036020">
    <property type="entry name" value="WW_dom_sf"/>
</dbReference>
<feature type="region of interest" description="Disordered" evidence="7">
    <location>
        <begin position="1"/>
        <end position="41"/>
    </location>
</feature>
<dbReference type="Pfam" id="PF00397">
    <property type="entry name" value="WW"/>
    <property type="match status" value="1"/>
</dbReference>
<dbReference type="Pfam" id="PF13913">
    <property type="entry name" value="zf-C2HC_2"/>
    <property type="match status" value="2"/>
</dbReference>
<organism evidence="10 11">
    <name type="scientific">Hyaloperonospora arabidopsidis (strain Emoy2)</name>
    <name type="common">Downy mildew agent</name>
    <name type="synonym">Peronospora arabidopsidis</name>
    <dbReference type="NCBI Taxonomy" id="559515"/>
    <lineage>
        <taxon>Eukaryota</taxon>
        <taxon>Sar</taxon>
        <taxon>Stramenopiles</taxon>
        <taxon>Oomycota</taxon>
        <taxon>Peronosporomycetes</taxon>
        <taxon>Peronosporales</taxon>
        <taxon>Peronosporaceae</taxon>
        <taxon>Hyaloperonospora</taxon>
    </lineage>
</organism>
<dbReference type="InParanoid" id="M4BT67"/>
<evidence type="ECO:0000256" key="3">
    <source>
        <dbReference type="ARBA" id="ARBA00022771"/>
    </source>
</evidence>
<evidence type="ECO:0000256" key="1">
    <source>
        <dbReference type="ARBA" id="ARBA00010843"/>
    </source>
</evidence>